<dbReference type="EMBL" id="QJSU01000004">
    <property type="protein sequence ID" value="PYE39440.1"/>
    <property type="molecule type" value="Genomic_DNA"/>
</dbReference>
<organism evidence="1 2">
    <name type="scientific">Psychrobacter fozii</name>
    <dbReference type="NCBI Taxonomy" id="198480"/>
    <lineage>
        <taxon>Bacteria</taxon>
        <taxon>Pseudomonadati</taxon>
        <taxon>Pseudomonadota</taxon>
        <taxon>Gammaproteobacteria</taxon>
        <taxon>Moraxellales</taxon>
        <taxon>Moraxellaceae</taxon>
        <taxon>Psychrobacter</taxon>
    </lineage>
</organism>
<sequence length="221" mass="24403">MTHKKTITLPPIIKTLLPKQLYGQRFLLQDKGHRNHIDIAADARIIGKSVITIRQGHDNQITIGEHGKFNKLNIDINGSHNRITIGEKVKFSGQLLIVGNHLHIHIGNHTTAIDCYILARDKSVTIAESCMISRGIEIRATDVHKVYDIDTNARVNNAHSDVILGDHIWVAANVTISKNVSIASGCIIAAGAFVNKPVETPNCMVAGTPAKIIRQNVRWER</sequence>
<dbReference type="PANTHER" id="PTHR23416:SF78">
    <property type="entry name" value="LIPOPOLYSACCHARIDE BIOSYNTHESIS O-ACETYL TRANSFERASE WBBJ-RELATED"/>
    <property type="match status" value="1"/>
</dbReference>
<dbReference type="OrthoDB" id="9815592at2"/>
<dbReference type="InterPro" id="IPR051159">
    <property type="entry name" value="Hexapeptide_acetyltransf"/>
</dbReference>
<accession>A0A2V4V3N4</accession>
<dbReference type="RefSeq" id="WP_110923085.1">
    <property type="nucleotide sequence ID" value="NZ_QJSU01000004.1"/>
</dbReference>
<dbReference type="PANTHER" id="PTHR23416">
    <property type="entry name" value="SIALIC ACID SYNTHASE-RELATED"/>
    <property type="match status" value="1"/>
</dbReference>
<evidence type="ECO:0000313" key="2">
    <source>
        <dbReference type="Proteomes" id="UP000247746"/>
    </source>
</evidence>
<keyword evidence="2" id="KW-1185">Reference proteome</keyword>
<keyword evidence="1" id="KW-0808">Transferase</keyword>
<reference evidence="1 2" key="1">
    <citation type="submission" date="2018-06" db="EMBL/GenBank/DDBJ databases">
        <title>Genomic Encyclopedia of Type Strains, Phase III (KMG-III): the genomes of soil and plant-associated and newly described type strains.</title>
        <authorList>
            <person name="Whitman W."/>
        </authorList>
    </citation>
    <scope>NUCLEOTIDE SEQUENCE [LARGE SCALE GENOMIC DNA]</scope>
    <source>
        <strain evidence="1 2">CECT 5889</strain>
    </source>
</reference>
<gene>
    <name evidence="1" type="ORF">DFP82_104252</name>
</gene>
<dbReference type="GO" id="GO:0016740">
    <property type="term" value="F:transferase activity"/>
    <property type="evidence" value="ECO:0007669"/>
    <property type="project" value="UniProtKB-KW"/>
</dbReference>
<name>A0A2V4V3N4_9GAMM</name>
<dbReference type="CDD" id="cd04647">
    <property type="entry name" value="LbH_MAT_like"/>
    <property type="match status" value="1"/>
</dbReference>
<dbReference type="Gene3D" id="2.160.10.10">
    <property type="entry name" value="Hexapeptide repeat proteins"/>
    <property type="match status" value="1"/>
</dbReference>
<dbReference type="InterPro" id="IPR011004">
    <property type="entry name" value="Trimer_LpxA-like_sf"/>
</dbReference>
<proteinExistence type="predicted"/>
<dbReference type="Proteomes" id="UP000247746">
    <property type="component" value="Unassembled WGS sequence"/>
</dbReference>
<dbReference type="SUPFAM" id="SSF51161">
    <property type="entry name" value="Trimeric LpxA-like enzymes"/>
    <property type="match status" value="1"/>
</dbReference>
<protein>
    <submittedName>
        <fullName evidence="1">Acetyltransferase-like isoleucine patch superfamily enzyme</fullName>
    </submittedName>
</protein>
<comment type="caution">
    <text evidence="1">The sequence shown here is derived from an EMBL/GenBank/DDBJ whole genome shotgun (WGS) entry which is preliminary data.</text>
</comment>
<dbReference type="AlphaFoldDB" id="A0A2V4V3N4"/>
<evidence type="ECO:0000313" key="1">
    <source>
        <dbReference type="EMBL" id="PYE39440.1"/>
    </source>
</evidence>